<keyword evidence="3" id="KW-1185">Reference proteome</keyword>
<organism evidence="2 3">
    <name type="scientific">Lentinula lateritia</name>
    <dbReference type="NCBI Taxonomy" id="40482"/>
    <lineage>
        <taxon>Eukaryota</taxon>
        <taxon>Fungi</taxon>
        <taxon>Dikarya</taxon>
        <taxon>Basidiomycota</taxon>
        <taxon>Agaricomycotina</taxon>
        <taxon>Agaricomycetes</taxon>
        <taxon>Agaricomycetidae</taxon>
        <taxon>Agaricales</taxon>
        <taxon>Marasmiineae</taxon>
        <taxon>Omphalotaceae</taxon>
        <taxon>Lentinula</taxon>
    </lineage>
</organism>
<dbReference type="EMBL" id="JANVFT010000031">
    <property type="protein sequence ID" value="KAJ4495233.1"/>
    <property type="molecule type" value="Genomic_DNA"/>
</dbReference>
<comment type="caution">
    <text evidence="2">The sequence shown here is derived from an EMBL/GenBank/DDBJ whole genome shotgun (WGS) entry which is preliminary data.</text>
</comment>
<evidence type="ECO:0000313" key="3">
    <source>
        <dbReference type="Proteomes" id="UP001150217"/>
    </source>
</evidence>
<name>A0ABQ8VJC5_9AGAR</name>
<dbReference type="Pfam" id="PF14214">
    <property type="entry name" value="Helitron_like_N"/>
    <property type="match status" value="1"/>
</dbReference>
<feature type="non-terminal residue" evidence="2">
    <location>
        <position position="164"/>
    </location>
</feature>
<dbReference type="InterPro" id="IPR025476">
    <property type="entry name" value="Helitron_helicase-like"/>
</dbReference>
<accession>A0ABQ8VJC5</accession>
<feature type="domain" description="Helitron helicase-like" evidence="1">
    <location>
        <begin position="1"/>
        <end position="164"/>
    </location>
</feature>
<dbReference type="Proteomes" id="UP001150217">
    <property type="component" value="Unassembled WGS sequence"/>
</dbReference>
<evidence type="ECO:0000313" key="2">
    <source>
        <dbReference type="EMBL" id="KAJ4495233.1"/>
    </source>
</evidence>
<feature type="non-terminal residue" evidence="2">
    <location>
        <position position="1"/>
    </location>
</feature>
<evidence type="ECO:0000259" key="1">
    <source>
        <dbReference type="Pfam" id="PF14214"/>
    </source>
</evidence>
<protein>
    <recommendedName>
        <fullName evidence="1">Helitron helicase-like domain-containing protein</fullName>
    </recommendedName>
</protein>
<reference evidence="2" key="1">
    <citation type="submission" date="2022-08" db="EMBL/GenBank/DDBJ databases">
        <title>A Global Phylogenomic Analysis of the Shiitake Genus Lentinula.</title>
        <authorList>
            <consortium name="DOE Joint Genome Institute"/>
            <person name="Sierra-Patev S."/>
            <person name="Min B."/>
            <person name="Naranjo-Ortiz M."/>
            <person name="Looney B."/>
            <person name="Konkel Z."/>
            <person name="Slot J.C."/>
            <person name="Sakamoto Y."/>
            <person name="Steenwyk J.L."/>
            <person name="Rokas A."/>
            <person name="Carro J."/>
            <person name="Camarero S."/>
            <person name="Ferreira P."/>
            <person name="Molpeceres G."/>
            <person name="Ruiz-Duenas F.J."/>
            <person name="Serrano A."/>
            <person name="Henrissat B."/>
            <person name="Drula E."/>
            <person name="Hughes K.W."/>
            <person name="Mata J.L."/>
            <person name="Ishikawa N.K."/>
            <person name="Vargas-Isla R."/>
            <person name="Ushijima S."/>
            <person name="Smith C.A."/>
            <person name="Ahrendt S."/>
            <person name="Andreopoulos W."/>
            <person name="He G."/>
            <person name="Labutti K."/>
            <person name="Lipzen A."/>
            <person name="Ng V."/>
            <person name="Riley R."/>
            <person name="Sandor L."/>
            <person name="Barry K."/>
            <person name="Martinez A.T."/>
            <person name="Xiao Y."/>
            <person name="Gibbons J.G."/>
            <person name="Terashima K."/>
            <person name="Grigoriev I.V."/>
            <person name="Hibbett D.S."/>
        </authorList>
    </citation>
    <scope>NUCLEOTIDE SEQUENCE</scope>
    <source>
        <strain evidence="2">RHP3577 ss4</strain>
    </source>
</reference>
<gene>
    <name evidence="2" type="ORF">C8R41DRAFT_738335</name>
</gene>
<sequence length="164" mass="18371">FTAFNILQRCNMLLRTALKAKRSTFPALARQFASVTSAAIGAVTKRFAQGDMVPFRNSQERMVLQLMQQVNLVTSTVPGSSAALVNMRNEIRALMIDQGLPSFYITINPADVYNPLVKFLAGSEIDIDYMFPHEVPSYWDQATLIARNPVVAAKFFNVYLNTFI</sequence>
<proteinExistence type="predicted"/>